<keyword evidence="5" id="KW-1185">Reference proteome</keyword>
<evidence type="ECO:0000256" key="2">
    <source>
        <dbReference type="SAM" id="SignalP"/>
    </source>
</evidence>
<dbReference type="Proteomes" id="UP000323142">
    <property type="component" value="Unassembled WGS sequence"/>
</dbReference>
<comment type="caution">
    <text evidence="4">The sequence shown here is derived from an EMBL/GenBank/DDBJ whole genome shotgun (WGS) entry which is preliminary data.</text>
</comment>
<dbReference type="InterPro" id="IPR002925">
    <property type="entry name" value="Dienelactn_hydro"/>
</dbReference>
<dbReference type="GO" id="GO:0052689">
    <property type="term" value="F:carboxylic ester hydrolase activity"/>
    <property type="evidence" value="ECO:0007669"/>
    <property type="project" value="UniProtKB-ARBA"/>
</dbReference>
<feature type="signal peptide" evidence="2">
    <location>
        <begin position="1"/>
        <end position="25"/>
    </location>
</feature>
<reference evidence="4 5" key="1">
    <citation type="submission" date="2019-09" db="EMBL/GenBank/DDBJ databases">
        <title>Salinarimonas rosea gen. nov., sp. nov., a new member of the a-2 subgroup of the Proteobacteria.</title>
        <authorList>
            <person name="Liu J."/>
        </authorList>
    </citation>
    <scope>NUCLEOTIDE SEQUENCE [LARGE SCALE GENOMIC DNA]</scope>
    <source>
        <strain evidence="4 5">BN140002</strain>
    </source>
</reference>
<dbReference type="AlphaFoldDB" id="A0A5B2VBY5"/>
<reference evidence="4 5" key="2">
    <citation type="submission" date="2019-09" db="EMBL/GenBank/DDBJ databases">
        <authorList>
            <person name="Jin C."/>
        </authorList>
    </citation>
    <scope>NUCLEOTIDE SEQUENCE [LARGE SCALE GENOMIC DNA]</scope>
    <source>
        <strain evidence="4 5">BN140002</strain>
    </source>
</reference>
<dbReference type="PANTHER" id="PTHR22946">
    <property type="entry name" value="DIENELACTONE HYDROLASE DOMAIN-CONTAINING PROTEIN-RELATED"/>
    <property type="match status" value="1"/>
</dbReference>
<dbReference type="RefSeq" id="WP_149819397.1">
    <property type="nucleotide sequence ID" value="NZ_VUOA01000028.1"/>
</dbReference>
<feature type="chain" id="PRO_5022768605" evidence="2">
    <location>
        <begin position="26"/>
        <end position="279"/>
    </location>
</feature>
<dbReference type="PANTHER" id="PTHR22946:SF9">
    <property type="entry name" value="POLYKETIDE TRANSFERASE AF380"/>
    <property type="match status" value="1"/>
</dbReference>
<name>A0A5B2VBY5_9HYPH</name>
<feature type="domain" description="Dienelactone hydrolase" evidence="3">
    <location>
        <begin position="40"/>
        <end position="277"/>
    </location>
</feature>
<evidence type="ECO:0000256" key="1">
    <source>
        <dbReference type="ARBA" id="ARBA00022801"/>
    </source>
</evidence>
<proteinExistence type="predicted"/>
<sequence length="279" mass="28574">MPKAPPAALVAIGLLGALAAGGARASGGEAVTFPGGGMTLRGVLFRPQGPGPHPGVVALHGCGGLADSRGRLQARHADWGERLAAAGFLVLFPDSFGSRGLGEQCRTRDRAVRPSIERVADAGAARAFLQARPDVKPGAVSLLGWSNGGSTVLQAVRPSKAAGRPDFARAVAFYPGCRVMQEGGGWRTRLPLLVLMGEADDWTPAPPCRALVAAARARGESAEIVLYPGAVHGFDAPASPVRTRRGLAFTGDGSGQAQVGTDPAARADALVRVPAFLAR</sequence>
<dbReference type="Pfam" id="PF01738">
    <property type="entry name" value="DLH"/>
    <property type="match status" value="1"/>
</dbReference>
<organism evidence="4 5">
    <name type="scientific">Salinarimonas soli</name>
    <dbReference type="NCBI Taxonomy" id="1638099"/>
    <lineage>
        <taxon>Bacteria</taxon>
        <taxon>Pseudomonadati</taxon>
        <taxon>Pseudomonadota</taxon>
        <taxon>Alphaproteobacteria</taxon>
        <taxon>Hyphomicrobiales</taxon>
        <taxon>Salinarimonadaceae</taxon>
        <taxon>Salinarimonas</taxon>
    </lineage>
</organism>
<dbReference type="Gene3D" id="3.40.50.1820">
    <property type="entry name" value="alpha/beta hydrolase"/>
    <property type="match status" value="1"/>
</dbReference>
<gene>
    <name evidence="4" type="ORF">F0L46_16240</name>
</gene>
<dbReference type="EMBL" id="VUOA01000028">
    <property type="protein sequence ID" value="KAA2236256.1"/>
    <property type="molecule type" value="Genomic_DNA"/>
</dbReference>
<dbReference type="InterPro" id="IPR029058">
    <property type="entry name" value="AB_hydrolase_fold"/>
</dbReference>
<dbReference type="InterPro" id="IPR050261">
    <property type="entry name" value="FrsA_esterase"/>
</dbReference>
<protein>
    <submittedName>
        <fullName evidence="4">Dienelactone hydrolase family protein</fullName>
    </submittedName>
</protein>
<dbReference type="OrthoDB" id="3647650at2"/>
<evidence type="ECO:0000313" key="4">
    <source>
        <dbReference type="EMBL" id="KAA2236256.1"/>
    </source>
</evidence>
<accession>A0A5B2VBY5</accession>
<keyword evidence="1 4" id="KW-0378">Hydrolase</keyword>
<keyword evidence="2" id="KW-0732">Signal</keyword>
<evidence type="ECO:0000313" key="5">
    <source>
        <dbReference type="Proteomes" id="UP000323142"/>
    </source>
</evidence>
<dbReference type="SUPFAM" id="SSF53474">
    <property type="entry name" value="alpha/beta-Hydrolases"/>
    <property type="match status" value="1"/>
</dbReference>
<evidence type="ECO:0000259" key="3">
    <source>
        <dbReference type="Pfam" id="PF01738"/>
    </source>
</evidence>